<organism evidence="1 2">
    <name type="scientific">Limnospira fusiformis PMC 851.14</name>
    <dbReference type="NCBI Taxonomy" id="2219512"/>
    <lineage>
        <taxon>Bacteria</taxon>
        <taxon>Bacillati</taxon>
        <taxon>Cyanobacteriota</taxon>
        <taxon>Cyanophyceae</taxon>
        <taxon>Oscillatoriophycideae</taxon>
        <taxon>Oscillatoriales</taxon>
        <taxon>Sirenicapillariaceae</taxon>
        <taxon>Limnospira</taxon>
    </lineage>
</organism>
<reference evidence="1 2" key="1">
    <citation type="journal article" date="2024" name="Front. Microbiol.">
        <title>Transcriptomic insights into the dominance of two phototrophs throughout the water column of a tropical hypersaline-alkaline crater lake (Dziani Dzaha, Mayotte).</title>
        <authorList>
            <person name="Duperron S."/>
            <person name="Halary S."/>
            <person name="Bouly J.-P."/>
            <person name="Roussel T."/>
            <person name="Hugoni M."/>
            <person name="Bruto M."/>
            <person name="Oger P."/>
            <person name="Duval C."/>
            <person name="Woo A."/>
            <person name="Jezequiel D."/>
            <person name="Ader M."/>
            <person name="Leboulanger C."/>
            <person name="Agogue H."/>
            <person name="Grossi V."/>
            <person name="Trousselier M."/>
            <person name="Bernard C."/>
        </authorList>
    </citation>
    <scope>NUCLEOTIDE SEQUENCE [LARGE SCALE GENOMIC DNA]</scope>
    <source>
        <strain evidence="1 2">PMC 851.14</strain>
    </source>
</reference>
<proteinExistence type="predicted"/>
<evidence type="ECO:0000313" key="2">
    <source>
        <dbReference type="Proteomes" id="UP001387447"/>
    </source>
</evidence>
<evidence type="ECO:0000313" key="1">
    <source>
        <dbReference type="EMBL" id="MEK9515137.1"/>
    </source>
</evidence>
<sequence>MVGWIGYSSGQQAVNNVATQLRSELTNRITEKLSSYTEIPKTINRFNTNDFAHGYLNVSNTFGEHKFWQKMQIYPSFSYSISQGG</sequence>
<keyword evidence="2" id="KW-1185">Reference proteome</keyword>
<gene>
    <name evidence="1" type="ORF">AAEJ74_26835</name>
</gene>
<dbReference type="RefSeq" id="WP_006670900.1">
    <property type="nucleotide sequence ID" value="NZ_JBBWYZ010000031.1"/>
</dbReference>
<comment type="caution">
    <text evidence="1">The sequence shown here is derived from an EMBL/GenBank/DDBJ whole genome shotgun (WGS) entry which is preliminary data.</text>
</comment>
<name>A0ABU9ET84_LIMFS</name>
<dbReference type="Proteomes" id="UP001387447">
    <property type="component" value="Unassembled WGS sequence"/>
</dbReference>
<dbReference type="EMBL" id="JBBWYZ010000031">
    <property type="protein sequence ID" value="MEK9515137.1"/>
    <property type="molecule type" value="Genomic_DNA"/>
</dbReference>
<protein>
    <submittedName>
        <fullName evidence="1">Uncharacterized protein</fullName>
    </submittedName>
</protein>
<accession>A0ABU9ET84</accession>